<accession>A0ABT5SX78</accession>
<sequence length="528" mass="53432">MTDVASHADTSPGDGRRPVRSHRARRGLRVPGATPDTATTATAGPTTSATHAGAESARARHRRAPGTAPFAVPTSTAGPSRHRAADATGGFDPDTFSSALADAPTGPIVTDPAATGTTSVVTGPGTGRHAAPDRPETPEVPEAPAPAEAPTTHVAAPTSRHPRGTGAATTVTAAATSASVTRVTGPAGTGAGAGASTATEVTTRAAHATDAPPELAAPKRRRGVPLRATIGLVGGGGVAALLALTTPGAPLPATPDEPAPVAASPAGLFAPALPSVPVAVPPSLVPVAPPAAPAAPTPEGPAPVVGALFDAAAGVFEDLFDNSADDGLVENGPKPRIVANPDDPTREAWQFSLGPGGKRSEVLPQGSGTEPVVGQEQFIRYTAQLSDDFPTDTGSWQLVLQWHHTSPNGSPPMALQVTRGQLYMVSNGDDMQAIGPVSPGQRIDLTMNIVWSMDSDEGRVTVWRDGQPTGVTNWQPSDGTMSTREAYLKMGMYRDPGIRAGGSIIVTDLKIGRDAQGIGGIGPRRPAD</sequence>
<dbReference type="RefSeq" id="WP_274201282.1">
    <property type="nucleotide sequence ID" value="NZ_JAQZAO010000006.1"/>
</dbReference>
<feature type="region of interest" description="Disordered" evidence="1">
    <location>
        <begin position="326"/>
        <end position="347"/>
    </location>
</feature>
<protein>
    <submittedName>
        <fullName evidence="2">Heparin lyase I family protein</fullName>
    </submittedName>
</protein>
<feature type="compositionally biased region" description="Low complexity" evidence="1">
    <location>
        <begin position="112"/>
        <end position="123"/>
    </location>
</feature>
<dbReference type="GO" id="GO:0016829">
    <property type="term" value="F:lyase activity"/>
    <property type="evidence" value="ECO:0007669"/>
    <property type="project" value="UniProtKB-KW"/>
</dbReference>
<feature type="compositionally biased region" description="Low complexity" evidence="1">
    <location>
        <begin position="31"/>
        <end position="54"/>
    </location>
</feature>
<keyword evidence="3" id="KW-1185">Reference proteome</keyword>
<feature type="region of interest" description="Disordered" evidence="1">
    <location>
        <begin position="1"/>
        <end position="199"/>
    </location>
</feature>
<dbReference type="Pfam" id="PF14099">
    <property type="entry name" value="Polysacc_lyase"/>
    <property type="match status" value="1"/>
</dbReference>
<feature type="compositionally biased region" description="Basic residues" evidence="1">
    <location>
        <begin position="18"/>
        <end position="28"/>
    </location>
</feature>
<name>A0ABT5SX78_9PSEU</name>
<feature type="compositionally biased region" description="Low complexity" evidence="1">
    <location>
        <begin position="140"/>
        <end position="186"/>
    </location>
</feature>
<evidence type="ECO:0000313" key="3">
    <source>
        <dbReference type="Proteomes" id="UP001300763"/>
    </source>
</evidence>
<reference evidence="2 3" key="1">
    <citation type="submission" date="2023-02" db="EMBL/GenBank/DDBJ databases">
        <title>Genome sequencing required for Actinomycetospora new species description.</title>
        <authorList>
            <person name="Saimee Y."/>
            <person name="Duangmal K."/>
        </authorList>
    </citation>
    <scope>NUCLEOTIDE SEQUENCE [LARGE SCALE GENOMIC DNA]</scope>
    <source>
        <strain evidence="2 3">DW7H6</strain>
    </source>
</reference>
<evidence type="ECO:0000313" key="2">
    <source>
        <dbReference type="EMBL" id="MDD7966751.1"/>
    </source>
</evidence>
<evidence type="ECO:0000256" key="1">
    <source>
        <dbReference type="SAM" id="MobiDB-lite"/>
    </source>
</evidence>
<proteinExistence type="predicted"/>
<comment type="caution">
    <text evidence="2">The sequence shown here is derived from an EMBL/GenBank/DDBJ whole genome shotgun (WGS) entry which is preliminary data.</text>
</comment>
<dbReference type="EMBL" id="JAQZAO010000006">
    <property type="protein sequence ID" value="MDD7966751.1"/>
    <property type="molecule type" value="Genomic_DNA"/>
</dbReference>
<keyword evidence="2" id="KW-0456">Lyase</keyword>
<dbReference type="Gene3D" id="2.60.120.200">
    <property type="match status" value="1"/>
</dbReference>
<dbReference type="InterPro" id="IPR025975">
    <property type="entry name" value="Polysacc_lyase"/>
</dbReference>
<gene>
    <name evidence="2" type="ORF">PGB27_15560</name>
</gene>
<dbReference type="Proteomes" id="UP001300763">
    <property type="component" value="Unassembled WGS sequence"/>
</dbReference>
<organism evidence="2 3">
    <name type="scientific">Actinomycetospora lemnae</name>
    <dbReference type="NCBI Taxonomy" id="3019891"/>
    <lineage>
        <taxon>Bacteria</taxon>
        <taxon>Bacillati</taxon>
        <taxon>Actinomycetota</taxon>
        <taxon>Actinomycetes</taxon>
        <taxon>Pseudonocardiales</taxon>
        <taxon>Pseudonocardiaceae</taxon>
        <taxon>Actinomycetospora</taxon>
    </lineage>
</organism>